<evidence type="ECO:0000313" key="11">
    <source>
        <dbReference type="EMBL" id="KAL5106660.1"/>
    </source>
</evidence>
<protein>
    <recommendedName>
        <fullName evidence="13">Mitochondrial pyruvate carrier</fullName>
    </recommendedName>
</protein>
<feature type="transmembrane region" description="Helical" evidence="10">
    <location>
        <begin position="279"/>
        <end position="300"/>
    </location>
</feature>
<keyword evidence="12" id="KW-1185">Reference proteome</keyword>
<organism evidence="11 12">
    <name type="scientific">Taenia crassiceps</name>
    <dbReference type="NCBI Taxonomy" id="6207"/>
    <lineage>
        <taxon>Eukaryota</taxon>
        <taxon>Metazoa</taxon>
        <taxon>Spiralia</taxon>
        <taxon>Lophotrochozoa</taxon>
        <taxon>Platyhelminthes</taxon>
        <taxon>Cestoda</taxon>
        <taxon>Eucestoda</taxon>
        <taxon>Cyclophyllidea</taxon>
        <taxon>Taeniidae</taxon>
        <taxon>Taenia</taxon>
    </lineage>
</organism>
<feature type="transmembrane region" description="Helical" evidence="10">
    <location>
        <begin position="178"/>
        <end position="199"/>
    </location>
</feature>
<evidence type="ECO:0000256" key="5">
    <source>
        <dbReference type="ARBA" id="ARBA00022792"/>
    </source>
</evidence>
<dbReference type="EMBL" id="JAKROA010000005">
    <property type="protein sequence ID" value="KAL5106660.1"/>
    <property type="molecule type" value="Genomic_DNA"/>
</dbReference>
<comment type="similarity">
    <text evidence="2">Belongs to the mitochondrial pyruvate carrier (MPC) (TC 2.A.105) family.</text>
</comment>
<dbReference type="Pfam" id="PF03650">
    <property type="entry name" value="MPC"/>
    <property type="match status" value="1"/>
</dbReference>
<evidence type="ECO:0000256" key="3">
    <source>
        <dbReference type="ARBA" id="ARBA00022448"/>
    </source>
</evidence>
<feature type="compositionally biased region" description="Pro residues" evidence="9">
    <location>
        <begin position="551"/>
        <end position="560"/>
    </location>
</feature>
<dbReference type="Proteomes" id="UP001651158">
    <property type="component" value="Unassembled WGS sequence"/>
</dbReference>
<gene>
    <name evidence="11" type="ORF">TcWFU_002660</name>
</gene>
<evidence type="ECO:0000256" key="2">
    <source>
        <dbReference type="ARBA" id="ARBA00006416"/>
    </source>
</evidence>
<evidence type="ECO:0008006" key="13">
    <source>
        <dbReference type="Google" id="ProtNLM"/>
    </source>
</evidence>
<dbReference type="PANTHER" id="PTHR23423">
    <property type="entry name" value="ORGANIC SOLUTE TRANSPORTER-RELATED"/>
    <property type="match status" value="1"/>
</dbReference>
<keyword evidence="8 10" id="KW-0472">Membrane</keyword>
<sequence length="587" mass="65826">MAFVYRSLVKAGDRLCPASLLPVWNHPAGPKTVFFWAPTFKWGLVIAGLADLARPAEKVSVFQSTALALTGLIWSRYSLVIIPKNWNLFSVNIFVGGTGIYQLLRIYRYRHSHYKSKANLAALSVQPWVGSIENDMSRNATEVAFNESSGNISNVIIHNSTTFISNDFLFLETKVARALAGIVAFLSIIITGHQIYLHIVNYTAPNEQRWIVRILFFVPLYAFQSWLSLMFLRHQDFYVYFDTIRDCYEAFVIYSFLSLCYEYLGGESCIMAEIRGKKIPYSWAFCTCCFSGQVFTIGFLRFCKQATLQFCLVKPLMAVAIIIMQLIGVYKHGVWSWSNGYFYTTIIYNISAFLALYALVLFYLGTSSILRPFDPVIKFGIVKSVVFLCFWQGVILAILEKTAVLPALPYTDVGTVAAGIQNFLICFEMLVAAIALRYAFPHLLYSIGVNTRHHYGEVDEDDDIDANNGSSGEKCGLMDGNVWKNGDSVVSVGRLSGLHNLKDTFNPRDMLRDALHNFHPTYRKYAEQRTHPDYASIEKKPSAVSPSSNTPAPPIPPVPPSSVDLTGGNHNAPSHQQVASPPDRLFT</sequence>
<feature type="transmembrane region" description="Helical" evidence="10">
    <location>
        <begin position="211"/>
        <end position="232"/>
    </location>
</feature>
<name>A0ABR4QB37_9CEST</name>
<keyword evidence="3" id="KW-0813">Transport</keyword>
<keyword evidence="4 10" id="KW-0812">Transmembrane</keyword>
<feature type="transmembrane region" description="Helical" evidence="10">
    <location>
        <begin position="312"/>
        <end position="330"/>
    </location>
</feature>
<dbReference type="SMART" id="SM01417">
    <property type="entry name" value="Solute_trans_a"/>
    <property type="match status" value="1"/>
</dbReference>
<proteinExistence type="inferred from homology"/>
<keyword evidence="5" id="KW-0999">Mitochondrion inner membrane</keyword>
<dbReference type="InterPro" id="IPR005336">
    <property type="entry name" value="MPC"/>
</dbReference>
<evidence type="ECO:0000256" key="8">
    <source>
        <dbReference type="ARBA" id="ARBA00023136"/>
    </source>
</evidence>
<keyword evidence="6 10" id="KW-1133">Transmembrane helix</keyword>
<comment type="caution">
    <text evidence="11">The sequence shown here is derived from an EMBL/GenBank/DDBJ whole genome shotgun (WGS) entry which is preliminary data.</text>
</comment>
<evidence type="ECO:0000256" key="4">
    <source>
        <dbReference type="ARBA" id="ARBA00022692"/>
    </source>
</evidence>
<evidence type="ECO:0000256" key="6">
    <source>
        <dbReference type="ARBA" id="ARBA00022989"/>
    </source>
</evidence>
<feature type="region of interest" description="Disordered" evidence="9">
    <location>
        <begin position="537"/>
        <end position="587"/>
    </location>
</feature>
<comment type="subcellular location">
    <subcellularLocation>
        <location evidence="1">Mitochondrion inner membrane</location>
        <topology evidence="1">Multi-pass membrane protein</topology>
    </subcellularLocation>
</comment>
<evidence type="ECO:0000256" key="9">
    <source>
        <dbReference type="SAM" id="MobiDB-lite"/>
    </source>
</evidence>
<feature type="transmembrane region" description="Helical" evidence="10">
    <location>
        <begin position="419"/>
        <end position="440"/>
    </location>
</feature>
<dbReference type="Pfam" id="PF03619">
    <property type="entry name" value="Solute_trans_a"/>
    <property type="match status" value="1"/>
</dbReference>
<feature type="compositionally biased region" description="Polar residues" evidence="9">
    <location>
        <begin position="568"/>
        <end position="579"/>
    </location>
</feature>
<evidence type="ECO:0000256" key="10">
    <source>
        <dbReference type="SAM" id="Phobius"/>
    </source>
</evidence>
<evidence type="ECO:0000256" key="1">
    <source>
        <dbReference type="ARBA" id="ARBA00004448"/>
    </source>
</evidence>
<feature type="transmembrane region" description="Helical" evidence="10">
    <location>
        <begin position="376"/>
        <end position="399"/>
    </location>
</feature>
<keyword evidence="7" id="KW-0496">Mitochondrion</keyword>
<feature type="transmembrane region" description="Helical" evidence="10">
    <location>
        <begin position="342"/>
        <end position="364"/>
    </location>
</feature>
<feature type="transmembrane region" description="Helical" evidence="10">
    <location>
        <begin position="88"/>
        <end position="107"/>
    </location>
</feature>
<evidence type="ECO:0000256" key="7">
    <source>
        <dbReference type="ARBA" id="ARBA00023128"/>
    </source>
</evidence>
<reference evidence="11 12" key="1">
    <citation type="journal article" date="2022" name="Front. Cell. Infect. Microbiol.">
        <title>The Genomes of Two Strains of Taenia crassiceps the Animal Model for the Study of Human Cysticercosis.</title>
        <authorList>
            <person name="Bobes R.J."/>
            <person name="Estrada K."/>
            <person name="Rios-Valencia D.G."/>
            <person name="Calderon-Gallegos A."/>
            <person name="de la Torre P."/>
            <person name="Carrero J.C."/>
            <person name="Sanchez-Flores A."/>
            <person name="Laclette J.P."/>
        </authorList>
    </citation>
    <scope>NUCLEOTIDE SEQUENCE [LARGE SCALE GENOMIC DNA]</scope>
    <source>
        <strain evidence="11">WFUcys</strain>
    </source>
</reference>
<dbReference type="InterPro" id="IPR005178">
    <property type="entry name" value="Ostalpha/TMEM184C"/>
</dbReference>
<evidence type="ECO:0000313" key="12">
    <source>
        <dbReference type="Proteomes" id="UP001651158"/>
    </source>
</evidence>
<accession>A0ABR4QB37</accession>